<evidence type="ECO:0000256" key="1">
    <source>
        <dbReference type="SAM" id="Phobius"/>
    </source>
</evidence>
<evidence type="ECO:0000313" key="2">
    <source>
        <dbReference type="EMBL" id="ACR36735.1"/>
    </source>
</evidence>
<accession>C4J6D5</accession>
<keyword evidence="1" id="KW-1133">Transmembrane helix</keyword>
<organism evidence="2">
    <name type="scientific">Zea mays</name>
    <name type="common">Maize</name>
    <dbReference type="NCBI Taxonomy" id="4577"/>
    <lineage>
        <taxon>Eukaryota</taxon>
        <taxon>Viridiplantae</taxon>
        <taxon>Streptophyta</taxon>
        <taxon>Embryophyta</taxon>
        <taxon>Tracheophyta</taxon>
        <taxon>Spermatophyta</taxon>
        <taxon>Magnoliopsida</taxon>
        <taxon>Liliopsida</taxon>
        <taxon>Poales</taxon>
        <taxon>Poaceae</taxon>
        <taxon>PACMAD clade</taxon>
        <taxon>Panicoideae</taxon>
        <taxon>Andropogonodae</taxon>
        <taxon>Andropogoneae</taxon>
        <taxon>Tripsacinae</taxon>
        <taxon>Zea</taxon>
    </lineage>
</organism>
<dbReference type="GeneID" id="100192731"/>
<dbReference type="RefSeq" id="NP_001131403.2">
    <property type="nucleotide sequence ID" value="NM_001137931.3"/>
</dbReference>
<keyword evidence="1" id="KW-0472">Membrane</keyword>
<protein>
    <submittedName>
        <fullName evidence="2">Uncharacterized protein</fullName>
    </submittedName>
</protein>
<name>C4J6D5_MAIZE</name>
<dbReference type="AlphaFoldDB" id="C4J6D5"/>
<sequence>MDVNEDACTMRWPWASGGAPLEHLAEALEGVELLQLELAVDAADEDVGDVVDLVLEAELGGVAVAGLPRPGVAHDVDDRARRVDQLVVLVGEQRVGEVVVAVLLLLLLRRRLRLVGAQLRGEAVAGGLVEHDGLIPAAAAAAVFVAAVALLLAGAVVCCFLLLPHDGVDLVVDGGDEQLLVAEDAEDEEARLEGAGLDAHRRGLGLDYRHDGRHHLLQEPRRLALHLSCYTLASLACSCSM</sequence>
<accession>B4FCF7</accession>
<dbReference type="EMBL" id="BT086382">
    <property type="protein sequence ID" value="ACR36735.1"/>
    <property type="molecule type" value="mRNA"/>
</dbReference>
<dbReference type="EMBL" id="BT034795">
    <property type="protein sequence ID" value="ACF79800.2"/>
    <property type="molecule type" value="mRNA"/>
</dbReference>
<keyword evidence="1" id="KW-0812">Transmembrane</keyword>
<proteinExistence type="evidence at transcript level"/>
<feature type="transmembrane region" description="Helical" evidence="1">
    <location>
        <begin position="137"/>
        <end position="163"/>
    </location>
</feature>
<feature type="transmembrane region" description="Helical" evidence="1">
    <location>
        <begin position="86"/>
        <end position="108"/>
    </location>
</feature>
<reference evidence="2" key="2">
    <citation type="submission" date="2012-06" db="EMBL/GenBank/DDBJ databases">
        <authorList>
            <person name="Yu Y."/>
            <person name="Currie J."/>
            <person name="Lomeli R."/>
            <person name="Angelova A."/>
            <person name="Collura K."/>
            <person name="Wissotski M."/>
            <person name="Campos D."/>
            <person name="Kudrna D."/>
            <person name="Golser W."/>
            <person name="Ashely E."/>
            <person name="Descour A."/>
            <person name="Fernandes J."/>
            <person name="Soderlund C."/>
            <person name="Walbot V."/>
        </authorList>
    </citation>
    <scope>NUCLEOTIDE SEQUENCE</scope>
    <source>
        <strain evidence="2">B73</strain>
    </source>
</reference>
<dbReference type="KEGG" id="zma:100192731"/>
<reference evidence="2" key="1">
    <citation type="journal article" date="2009" name="PLoS Genet.">
        <title>Sequencing, mapping, and analysis of 27,455 maize full-length cDNAs.</title>
        <authorList>
            <person name="Soderlund C."/>
            <person name="Descour A."/>
            <person name="Kudrna D."/>
            <person name="Bomhoff M."/>
            <person name="Boyd L."/>
            <person name="Currie J."/>
            <person name="Angelova A."/>
            <person name="Collura K."/>
            <person name="Wissotski M."/>
            <person name="Ashley E."/>
            <person name="Morrow D."/>
            <person name="Fernandes J."/>
            <person name="Walbot V."/>
            <person name="Yu Y."/>
        </authorList>
    </citation>
    <scope>NUCLEOTIDE SEQUENCE</scope>
    <source>
        <strain evidence="2">B73</strain>
    </source>
</reference>